<dbReference type="Pfam" id="PF00557">
    <property type="entry name" value="Peptidase_M24"/>
    <property type="match status" value="1"/>
</dbReference>
<protein>
    <submittedName>
        <fullName evidence="10">Methionine aminopeptidase, type II</fullName>
    </submittedName>
</protein>
<dbReference type="GO" id="GO:0006508">
    <property type="term" value="P:proteolysis"/>
    <property type="evidence" value="ECO:0007669"/>
    <property type="project" value="UniProtKB-KW"/>
</dbReference>
<dbReference type="SUPFAM" id="SSF55920">
    <property type="entry name" value="Creatinase/aminopeptidase"/>
    <property type="match status" value="1"/>
</dbReference>
<keyword evidence="6" id="KW-0645">Protease</keyword>
<evidence type="ECO:0000313" key="11">
    <source>
        <dbReference type="Proteomes" id="UP000237271"/>
    </source>
</evidence>
<evidence type="ECO:0000256" key="3">
    <source>
        <dbReference type="ARBA" id="ARBA00001941"/>
    </source>
</evidence>
<dbReference type="PROSITE" id="PS01202">
    <property type="entry name" value="MAP_2"/>
    <property type="match status" value="1"/>
</dbReference>
<evidence type="ECO:0000256" key="4">
    <source>
        <dbReference type="ARBA" id="ARBA00001954"/>
    </source>
</evidence>
<evidence type="ECO:0000256" key="5">
    <source>
        <dbReference type="ARBA" id="ARBA00022438"/>
    </source>
</evidence>
<evidence type="ECO:0000313" key="10">
    <source>
        <dbReference type="EMBL" id="POM69983.1"/>
    </source>
</evidence>
<name>A0A2P4XWQ1_9STRA</name>
<evidence type="ECO:0000256" key="2">
    <source>
        <dbReference type="ARBA" id="ARBA00001936"/>
    </source>
</evidence>
<organism evidence="10 11">
    <name type="scientific">Phytophthora palmivora</name>
    <dbReference type="NCBI Taxonomy" id="4796"/>
    <lineage>
        <taxon>Eukaryota</taxon>
        <taxon>Sar</taxon>
        <taxon>Stramenopiles</taxon>
        <taxon>Oomycota</taxon>
        <taxon>Peronosporomycetes</taxon>
        <taxon>Peronosporales</taxon>
        <taxon>Peronosporaceae</taxon>
        <taxon>Phytophthora</taxon>
    </lineage>
</organism>
<comment type="cofactor">
    <cofactor evidence="4">
        <name>Fe(2+)</name>
        <dbReference type="ChEBI" id="CHEBI:29033"/>
    </cofactor>
</comment>
<dbReference type="OrthoDB" id="7848262at2759"/>
<dbReference type="InterPro" id="IPR050247">
    <property type="entry name" value="Met_Aminopeptidase_Type2"/>
</dbReference>
<dbReference type="GO" id="GO:0046872">
    <property type="term" value="F:metal ion binding"/>
    <property type="evidence" value="ECO:0007669"/>
    <property type="project" value="UniProtKB-KW"/>
</dbReference>
<dbReference type="GO" id="GO:0004239">
    <property type="term" value="F:initiator methionyl aminopeptidase activity"/>
    <property type="evidence" value="ECO:0007669"/>
    <property type="project" value="UniProtKB-EC"/>
</dbReference>
<keyword evidence="5 10" id="KW-0031">Aminopeptidase</keyword>
<keyword evidence="11" id="KW-1185">Reference proteome</keyword>
<dbReference type="PANTHER" id="PTHR45777">
    <property type="entry name" value="METHIONINE AMINOPEPTIDASE 2"/>
    <property type="match status" value="1"/>
</dbReference>
<accession>A0A2P4XWQ1</accession>
<proteinExistence type="predicted"/>
<comment type="cofactor">
    <cofactor evidence="3">
        <name>Co(2+)</name>
        <dbReference type="ChEBI" id="CHEBI:48828"/>
    </cofactor>
</comment>
<comment type="caution">
    <text evidence="10">The sequence shown here is derived from an EMBL/GenBank/DDBJ whole genome shotgun (WGS) entry which is preliminary data.</text>
</comment>
<evidence type="ECO:0000256" key="7">
    <source>
        <dbReference type="ARBA" id="ARBA00022723"/>
    </source>
</evidence>
<dbReference type="Gene3D" id="3.90.230.10">
    <property type="entry name" value="Creatinase/methionine aminopeptidase superfamily"/>
    <property type="match status" value="1"/>
</dbReference>
<keyword evidence="8" id="KW-0378">Hydrolase</keyword>
<dbReference type="GO" id="GO:0008235">
    <property type="term" value="F:metalloexopeptidase activity"/>
    <property type="evidence" value="ECO:0007669"/>
    <property type="project" value="TreeGrafter"/>
</dbReference>
<comment type="catalytic activity">
    <reaction evidence="1">
        <text>Release of N-terminal amino acids, preferentially methionine, from peptides and arylamides.</text>
        <dbReference type="EC" id="3.4.11.18"/>
    </reaction>
</comment>
<dbReference type="GO" id="GO:0005737">
    <property type="term" value="C:cytoplasm"/>
    <property type="evidence" value="ECO:0007669"/>
    <property type="project" value="TreeGrafter"/>
</dbReference>
<reference evidence="10 11" key="1">
    <citation type="journal article" date="2017" name="Genome Biol. Evol.">
        <title>Phytophthora megakarya and P. palmivora, closely related causal agents of cacao black pod rot, underwent increases in genome sizes and gene numbers by different mechanisms.</title>
        <authorList>
            <person name="Ali S.S."/>
            <person name="Shao J."/>
            <person name="Lary D.J."/>
            <person name="Kronmiller B."/>
            <person name="Shen D."/>
            <person name="Strem M.D."/>
            <person name="Amoako-Attah I."/>
            <person name="Akrofi A.Y."/>
            <person name="Begoude B.A."/>
            <person name="Ten Hoopen G.M."/>
            <person name="Coulibaly K."/>
            <person name="Kebe B.I."/>
            <person name="Melnick R.L."/>
            <person name="Guiltinan M.J."/>
            <person name="Tyler B.M."/>
            <person name="Meinhardt L.W."/>
            <person name="Bailey B.A."/>
        </authorList>
    </citation>
    <scope>NUCLEOTIDE SEQUENCE [LARGE SCALE GENOMIC DNA]</scope>
    <source>
        <strain evidence="11">sbr112.9</strain>
    </source>
</reference>
<evidence type="ECO:0000259" key="9">
    <source>
        <dbReference type="Pfam" id="PF00557"/>
    </source>
</evidence>
<dbReference type="InterPro" id="IPR018349">
    <property type="entry name" value="Pept_M24A_MAP2_BS"/>
</dbReference>
<comment type="cofactor">
    <cofactor evidence="2">
        <name>Mn(2+)</name>
        <dbReference type="ChEBI" id="CHEBI:29035"/>
    </cofactor>
</comment>
<evidence type="ECO:0000256" key="8">
    <source>
        <dbReference type="ARBA" id="ARBA00022801"/>
    </source>
</evidence>
<dbReference type="InterPro" id="IPR000994">
    <property type="entry name" value="Pept_M24"/>
</dbReference>
<gene>
    <name evidence="10" type="ORF">PHPALM_13672</name>
</gene>
<evidence type="ECO:0000256" key="1">
    <source>
        <dbReference type="ARBA" id="ARBA00000294"/>
    </source>
</evidence>
<dbReference type="AlphaFoldDB" id="A0A2P4XWQ1"/>
<sequence>RGIAFPTGCSLNHVAAHYTPNSGDETVLTYGDVMKLDFGTHVNGRIIDSAWTVAFDPQFDPLLEAAKSATNAGIACAGIDARLGEVGGEIQEVMESYEVTIDGKTYPVKAIRNLNGHSIDVYQTHGSKTIPIVKTADQT</sequence>
<evidence type="ECO:0000256" key="6">
    <source>
        <dbReference type="ARBA" id="ARBA00022670"/>
    </source>
</evidence>
<dbReference type="InterPro" id="IPR036005">
    <property type="entry name" value="Creatinase/aminopeptidase-like"/>
</dbReference>
<dbReference type="Proteomes" id="UP000237271">
    <property type="component" value="Unassembled WGS sequence"/>
</dbReference>
<dbReference type="InterPro" id="IPR001714">
    <property type="entry name" value="Pept_M24_MAP"/>
</dbReference>
<dbReference type="PRINTS" id="PR00599">
    <property type="entry name" value="MAPEPTIDASE"/>
</dbReference>
<dbReference type="EMBL" id="NCKW01007637">
    <property type="protein sequence ID" value="POM69983.1"/>
    <property type="molecule type" value="Genomic_DNA"/>
</dbReference>
<dbReference type="PANTHER" id="PTHR45777:SF2">
    <property type="entry name" value="METHIONINE AMINOPEPTIDASE 2"/>
    <property type="match status" value="1"/>
</dbReference>
<feature type="non-terminal residue" evidence="10">
    <location>
        <position position="1"/>
    </location>
</feature>
<keyword evidence="7" id="KW-0479">Metal-binding</keyword>
<feature type="domain" description="Peptidase M24" evidence="9">
    <location>
        <begin position="2"/>
        <end position="131"/>
    </location>
</feature>